<accession>A0ABR2ECU2</accession>
<evidence type="ECO:0000313" key="1">
    <source>
        <dbReference type="EMBL" id="KAK8557913.1"/>
    </source>
</evidence>
<keyword evidence="2" id="KW-1185">Reference proteome</keyword>
<dbReference type="Proteomes" id="UP001472677">
    <property type="component" value="Unassembled WGS sequence"/>
</dbReference>
<sequence>MAHIIFSQESHDKRECVSYGWNSPLIHHLIPSIPDRSKSGHQDLTVSWAEGGESYSQPILPIILIDRNTIAHPLSIKEMMYKFTIPHNMFNTFCSRLAKKATIVYIQLSQLQICKSWKIVIANLPHRYFDLSRQNNTP</sequence>
<name>A0ABR2ECU2_9ROSI</name>
<protein>
    <submittedName>
        <fullName evidence="1">Uncharacterized protein</fullName>
    </submittedName>
</protein>
<gene>
    <name evidence="1" type="ORF">V6N12_010136</name>
</gene>
<evidence type="ECO:0000313" key="2">
    <source>
        <dbReference type="Proteomes" id="UP001472677"/>
    </source>
</evidence>
<reference evidence="1 2" key="1">
    <citation type="journal article" date="2024" name="G3 (Bethesda)">
        <title>Genome assembly of Hibiscus sabdariffa L. provides insights into metabolisms of medicinal natural products.</title>
        <authorList>
            <person name="Kim T."/>
        </authorList>
    </citation>
    <scope>NUCLEOTIDE SEQUENCE [LARGE SCALE GENOMIC DNA]</scope>
    <source>
        <strain evidence="1">TK-2024</strain>
        <tissue evidence="1">Old leaves</tissue>
    </source>
</reference>
<organism evidence="1 2">
    <name type="scientific">Hibiscus sabdariffa</name>
    <name type="common">roselle</name>
    <dbReference type="NCBI Taxonomy" id="183260"/>
    <lineage>
        <taxon>Eukaryota</taxon>
        <taxon>Viridiplantae</taxon>
        <taxon>Streptophyta</taxon>
        <taxon>Embryophyta</taxon>
        <taxon>Tracheophyta</taxon>
        <taxon>Spermatophyta</taxon>
        <taxon>Magnoliopsida</taxon>
        <taxon>eudicotyledons</taxon>
        <taxon>Gunneridae</taxon>
        <taxon>Pentapetalae</taxon>
        <taxon>rosids</taxon>
        <taxon>malvids</taxon>
        <taxon>Malvales</taxon>
        <taxon>Malvaceae</taxon>
        <taxon>Malvoideae</taxon>
        <taxon>Hibiscus</taxon>
    </lineage>
</organism>
<proteinExistence type="predicted"/>
<comment type="caution">
    <text evidence="1">The sequence shown here is derived from an EMBL/GenBank/DDBJ whole genome shotgun (WGS) entry which is preliminary data.</text>
</comment>
<dbReference type="EMBL" id="JBBPBM010000016">
    <property type="protein sequence ID" value="KAK8557913.1"/>
    <property type="molecule type" value="Genomic_DNA"/>
</dbReference>